<evidence type="ECO:0000256" key="2">
    <source>
        <dbReference type="ARBA" id="ARBA00022793"/>
    </source>
</evidence>
<accession>A0A2G9TA40</accession>
<dbReference type="PANTHER" id="PTHR11999:SF167">
    <property type="entry name" value="AROMATIC-L-AMINO-ACID DECARBOXYLASE"/>
    <property type="match status" value="1"/>
</dbReference>
<keyword evidence="4" id="KW-1185">Reference proteome</keyword>
<dbReference type="PANTHER" id="PTHR11999">
    <property type="entry name" value="GROUP II PYRIDOXAL-5-PHOSPHATE DECARBOXYLASE"/>
    <property type="match status" value="1"/>
</dbReference>
<dbReference type="EMBL" id="KZ391853">
    <property type="protein sequence ID" value="PIO54843.1"/>
    <property type="molecule type" value="Genomic_DNA"/>
</dbReference>
<dbReference type="Gene3D" id="3.90.1150.10">
    <property type="entry name" value="Aspartate Aminotransferase, domain 1"/>
    <property type="match status" value="1"/>
</dbReference>
<dbReference type="Proteomes" id="UP000230423">
    <property type="component" value="Unassembled WGS sequence"/>
</dbReference>
<keyword evidence="2" id="KW-0456">Lyase</keyword>
<dbReference type="InterPro" id="IPR015422">
    <property type="entry name" value="PyrdxlP-dep_Trfase_small"/>
</dbReference>
<dbReference type="GO" id="GO:0005737">
    <property type="term" value="C:cytoplasm"/>
    <property type="evidence" value="ECO:0007669"/>
    <property type="project" value="TreeGrafter"/>
</dbReference>
<comment type="subunit">
    <text evidence="1">Homodimer.</text>
</comment>
<gene>
    <name evidence="3" type="ORF">TELCIR_23782</name>
</gene>
<dbReference type="SUPFAM" id="SSF53383">
    <property type="entry name" value="PLP-dependent transferases"/>
    <property type="match status" value="1"/>
</dbReference>
<name>A0A2G9TA40_TELCI</name>
<dbReference type="GO" id="GO:0042427">
    <property type="term" value="P:serotonin biosynthetic process"/>
    <property type="evidence" value="ECO:0007669"/>
    <property type="project" value="TreeGrafter"/>
</dbReference>
<evidence type="ECO:0000313" key="3">
    <source>
        <dbReference type="EMBL" id="PIO54843.1"/>
    </source>
</evidence>
<proteinExistence type="predicted"/>
<feature type="non-terminal residue" evidence="3">
    <location>
        <position position="1"/>
    </location>
</feature>
<reference evidence="3 4" key="1">
    <citation type="submission" date="2015-09" db="EMBL/GenBank/DDBJ databases">
        <title>Draft genome of the parasitic nematode Teladorsagia circumcincta isolate WARC Sus (inbred).</title>
        <authorList>
            <person name="Mitreva M."/>
        </authorList>
    </citation>
    <scope>NUCLEOTIDE SEQUENCE [LARGE SCALE GENOMIC DNA]</scope>
    <source>
        <strain evidence="3 4">S</strain>
    </source>
</reference>
<dbReference type="InterPro" id="IPR010977">
    <property type="entry name" value="Aromatic_deC"/>
</dbReference>
<evidence type="ECO:0000256" key="1">
    <source>
        <dbReference type="ARBA" id="ARBA00011738"/>
    </source>
</evidence>
<dbReference type="OrthoDB" id="639767at2759"/>
<evidence type="ECO:0000313" key="4">
    <source>
        <dbReference type="Proteomes" id="UP000230423"/>
    </source>
</evidence>
<protein>
    <submittedName>
        <fullName evidence="3">Uncharacterized protein</fullName>
    </submittedName>
</protein>
<feature type="non-terminal residue" evidence="3">
    <location>
        <position position="60"/>
    </location>
</feature>
<dbReference type="GO" id="GO:0006584">
    <property type="term" value="P:catecholamine metabolic process"/>
    <property type="evidence" value="ECO:0007669"/>
    <property type="project" value="TreeGrafter"/>
</dbReference>
<dbReference type="GO" id="GO:0004058">
    <property type="term" value="F:aromatic-L-amino-acid decarboxylase activity"/>
    <property type="evidence" value="ECO:0007669"/>
    <property type="project" value="TreeGrafter"/>
</dbReference>
<dbReference type="AlphaFoldDB" id="A0A2G9TA40"/>
<dbReference type="InterPro" id="IPR015424">
    <property type="entry name" value="PyrdxlP-dep_Trfase"/>
</dbReference>
<organism evidence="3 4">
    <name type="scientific">Teladorsagia circumcincta</name>
    <name type="common">Brown stomach worm</name>
    <name type="synonym">Ostertagia circumcincta</name>
    <dbReference type="NCBI Taxonomy" id="45464"/>
    <lineage>
        <taxon>Eukaryota</taxon>
        <taxon>Metazoa</taxon>
        <taxon>Ecdysozoa</taxon>
        <taxon>Nematoda</taxon>
        <taxon>Chromadorea</taxon>
        <taxon>Rhabditida</taxon>
        <taxon>Rhabditina</taxon>
        <taxon>Rhabditomorpha</taxon>
        <taxon>Strongyloidea</taxon>
        <taxon>Trichostrongylidae</taxon>
        <taxon>Teladorsagia</taxon>
    </lineage>
</organism>
<sequence>QAELAAFFARLIEDDEDFELFVPQHLGLVCFRIKNSTNEENEALVNSINEDRRIHFVPSK</sequence>
<keyword evidence="2" id="KW-0210">Decarboxylase</keyword>